<evidence type="ECO:0000313" key="2">
    <source>
        <dbReference type="Proteomes" id="UP000734854"/>
    </source>
</evidence>
<dbReference type="InterPro" id="IPR027728">
    <property type="entry name" value="Topless_fam"/>
</dbReference>
<comment type="caution">
    <text evidence="1">The sequence shown here is derived from an EMBL/GenBank/DDBJ whole genome shotgun (WGS) entry which is preliminary data.</text>
</comment>
<dbReference type="PANTHER" id="PTHR44083">
    <property type="entry name" value="TOPLESS-RELATED PROTEIN 1-RELATED"/>
    <property type="match status" value="1"/>
</dbReference>
<dbReference type="SUPFAM" id="SSF50978">
    <property type="entry name" value="WD40 repeat-like"/>
    <property type="match status" value="1"/>
</dbReference>
<evidence type="ECO:0000313" key="1">
    <source>
        <dbReference type="EMBL" id="KAG6529612.1"/>
    </source>
</evidence>
<accession>A0A8J5I6P5</accession>
<dbReference type="InterPro" id="IPR015943">
    <property type="entry name" value="WD40/YVTN_repeat-like_dom_sf"/>
</dbReference>
<dbReference type="AlphaFoldDB" id="A0A8J5I6P5"/>
<dbReference type="Proteomes" id="UP000734854">
    <property type="component" value="Unassembled WGS sequence"/>
</dbReference>
<dbReference type="GO" id="GO:0006355">
    <property type="term" value="P:regulation of DNA-templated transcription"/>
    <property type="evidence" value="ECO:0007669"/>
    <property type="project" value="InterPro"/>
</dbReference>
<gene>
    <name evidence="1" type="ORF">ZIOFF_011821</name>
</gene>
<name>A0A8J5I6P5_ZINOF</name>
<organism evidence="1 2">
    <name type="scientific">Zingiber officinale</name>
    <name type="common">Ginger</name>
    <name type="synonym">Amomum zingiber</name>
    <dbReference type="NCBI Taxonomy" id="94328"/>
    <lineage>
        <taxon>Eukaryota</taxon>
        <taxon>Viridiplantae</taxon>
        <taxon>Streptophyta</taxon>
        <taxon>Embryophyta</taxon>
        <taxon>Tracheophyta</taxon>
        <taxon>Spermatophyta</taxon>
        <taxon>Magnoliopsida</taxon>
        <taxon>Liliopsida</taxon>
        <taxon>Zingiberales</taxon>
        <taxon>Zingiberaceae</taxon>
        <taxon>Zingiber</taxon>
    </lineage>
</organism>
<dbReference type="InterPro" id="IPR036322">
    <property type="entry name" value="WD40_repeat_dom_sf"/>
</dbReference>
<reference evidence="1 2" key="1">
    <citation type="submission" date="2020-08" db="EMBL/GenBank/DDBJ databases">
        <title>Plant Genome Project.</title>
        <authorList>
            <person name="Zhang R.-G."/>
        </authorList>
    </citation>
    <scope>NUCLEOTIDE SEQUENCE [LARGE SCALE GENOMIC DNA]</scope>
    <source>
        <tissue evidence="1">Rhizome</tissue>
    </source>
</reference>
<sequence>MRCNFLVQVIHPTFTLKIDDILKTLVRSINQGTNVQSLDFHPIQHTILLVGTNVGDIAIWEVGSKERLAHKTFKTAFMKDATVSVNRCLWSPDGSILGVAFSKHIVQTYVFSLNGEFRQQLEVELMTWPSPIQIRVLSIITCGDDKIIKMWDAANGHKQYTFEGHEALVYSIWSGALQTCAVSLIYRSGLSLCRPTLPL</sequence>
<proteinExistence type="predicted"/>
<dbReference type="Gene3D" id="2.130.10.10">
    <property type="entry name" value="YVTN repeat-like/Quinoprotein amine dehydrogenase"/>
    <property type="match status" value="2"/>
</dbReference>
<dbReference type="PANTHER" id="PTHR44083:SF5">
    <property type="entry name" value="PROTEIN TOPLESS-RELATED PROTEIN 2"/>
    <property type="match status" value="1"/>
</dbReference>
<dbReference type="EMBL" id="JACMSC010000003">
    <property type="protein sequence ID" value="KAG6529612.1"/>
    <property type="molecule type" value="Genomic_DNA"/>
</dbReference>
<protein>
    <submittedName>
        <fullName evidence="1">Uncharacterized protein</fullName>
    </submittedName>
</protein>
<keyword evidence="2" id="KW-1185">Reference proteome</keyword>